<reference evidence="2" key="1">
    <citation type="journal article" date="2019" name="Sci. Rep.">
        <title>Draft genome of Tanacetum cinerariifolium, the natural source of mosquito coil.</title>
        <authorList>
            <person name="Yamashiro T."/>
            <person name="Shiraishi A."/>
            <person name="Satake H."/>
            <person name="Nakayama K."/>
        </authorList>
    </citation>
    <scope>NUCLEOTIDE SEQUENCE</scope>
</reference>
<protein>
    <submittedName>
        <fullName evidence="2">Uncharacterized protein</fullName>
    </submittedName>
</protein>
<dbReference type="AlphaFoldDB" id="A0A699XCS2"/>
<comment type="caution">
    <text evidence="2">The sequence shown here is derived from an EMBL/GenBank/DDBJ whole genome shotgun (WGS) entry which is preliminary data.</text>
</comment>
<evidence type="ECO:0000256" key="1">
    <source>
        <dbReference type="SAM" id="MobiDB-lite"/>
    </source>
</evidence>
<name>A0A699XCS2_TANCI</name>
<accession>A0A699XCS2</accession>
<proteinExistence type="predicted"/>
<feature type="non-terminal residue" evidence="2">
    <location>
        <position position="1"/>
    </location>
</feature>
<evidence type="ECO:0000313" key="2">
    <source>
        <dbReference type="EMBL" id="GFD57447.1"/>
    </source>
</evidence>
<dbReference type="EMBL" id="BKCJ011841240">
    <property type="protein sequence ID" value="GFD57447.1"/>
    <property type="molecule type" value="Genomic_DNA"/>
</dbReference>
<feature type="region of interest" description="Disordered" evidence="1">
    <location>
        <begin position="1"/>
        <end position="37"/>
    </location>
</feature>
<gene>
    <name evidence="2" type="ORF">Tci_929416</name>
</gene>
<organism evidence="2">
    <name type="scientific">Tanacetum cinerariifolium</name>
    <name type="common">Dalmatian daisy</name>
    <name type="synonym">Chrysanthemum cinerariifolium</name>
    <dbReference type="NCBI Taxonomy" id="118510"/>
    <lineage>
        <taxon>Eukaryota</taxon>
        <taxon>Viridiplantae</taxon>
        <taxon>Streptophyta</taxon>
        <taxon>Embryophyta</taxon>
        <taxon>Tracheophyta</taxon>
        <taxon>Spermatophyta</taxon>
        <taxon>Magnoliopsida</taxon>
        <taxon>eudicotyledons</taxon>
        <taxon>Gunneridae</taxon>
        <taxon>Pentapetalae</taxon>
        <taxon>asterids</taxon>
        <taxon>campanulids</taxon>
        <taxon>Asterales</taxon>
        <taxon>Asteraceae</taxon>
        <taxon>Asteroideae</taxon>
        <taxon>Anthemideae</taxon>
        <taxon>Anthemidinae</taxon>
        <taxon>Tanacetum</taxon>
    </lineage>
</organism>
<feature type="compositionally biased region" description="Acidic residues" evidence="1">
    <location>
        <begin position="11"/>
        <end position="21"/>
    </location>
</feature>
<sequence>GEANKAVGGMTEDESDGEESRDDGADGDVTSNAFFDT</sequence>